<keyword evidence="10" id="KW-1208">Phospholipid metabolism</keyword>
<protein>
    <submittedName>
        <fullName evidence="13">CDP-diacylglycerol--serine O-phosphatidyltransferase</fullName>
    </submittedName>
</protein>
<feature type="transmembrane region" description="Helical" evidence="12">
    <location>
        <begin position="164"/>
        <end position="186"/>
    </location>
</feature>
<accession>A0A4Y1X3V8</accession>
<gene>
    <name evidence="13" type="ORF">A5CPEGH6_17970</name>
</gene>
<evidence type="ECO:0000256" key="6">
    <source>
        <dbReference type="ARBA" id="ARBA00022989"/>
    </source>
</evidence>
<dbReference type="KEGG" id="ada:A5CPEGH6_17970"/>
<evidence type="ECO:0000256" key="11">
    <source>
        <dbReference type="RuleBase" id="RU003750"/>
    </source>
</evidence>
<keyword evidence="9" id="KW-0594">Phospholipid biosynthesis</keyword>
<keyword evidence="8 12" id="KW-0472">Membrane</keyword>
<dbReference type="OrthoDB" id="9777147at2"/>
<evidence type="ECO:0000256" key="1">
    <source>
        <dbReference type="ARBA" id="ARBA00004141"/>
    </source>
</evidence>
<keyword evidence="3" id="KW-0444">Lipid biosynthesis</keyword>
<sequence length="238" mass="25242">MKVRLFTIPNLLTLANLVCGSVGVVMALSGGRLTTAFCLMILAAVFDFFDGFVARLLGQSSPIGLQLDSLSDDISFGLLPASILYVLYGRMPSLWLGEGPAAEAAAYAVFVVAAFAALRLAKFNIDDTQRTEFCGLPSPAAALLCGSLGLLAERNGLVLPREAVLAVAAAAAWLMVSGIRMFALKFHGFGWRGNELRYSFLAAGAAMIVLLRGYAVPLVIALYVVVSFVRGLACRTNQ</sequence>
<dbReference type="Pfam" id="PF01066">
    <property type="entry name" value="CDP-OH_P_transf"/>
    <property type="match status" value="1"/>
</dbReference>
<dbReference type="PROSITE" id="PS00379">
    <property type="entry name" value="CDP_ALCOHOL_P_TRANSF"/>
    <property type="match status" value="1"/>
</dbReference>
<dbReference type="AlphaFoldDB" id="A0A4Y1X3V8"/>
<keyword evidence="14" id="KW-1185">Reference proteome</keyword>
<dbReference type="GO" id="GO:0008654">
    <property type="term" value="P:phospholipid biosynthetic process"/>
    <property type="evidence" value="ECO:0007669"/>
    <property type="project" value="UniProtKB-KW"/>
</dbReference>
<feature type="transmembrane region" description="Helical" evidence="12">
    <location>
        <begin position="70"/>
        <end position="88"/>
    </location>
</feature>
<evidence type="ECO:0000256" key="2">
    <source>
        <dbReference type="ARBA" id="ARBA00010441"/>
    </source>
</evidence>
<comment type="similarity">
    <text evidence="2 11">Belongs to the CDP-alcohol phosphatidyltransferase class-I family.</text>
</comment>
<dbReference type="PANTHER" id="PTHR14269:SF61">
    <property type="entry name" value="CDP-DIACYLGLYCEROL--SERINE O-PHOSPHATIDYLTRANSFERASE"/>
    <property type="match status" value="1"/>
</dbReference>
<dbReference type="GO" id="GO:0016020">
    <property type="term" value="C:membrane"/>
    <property type="evidence" value="ECO:0007669"/>
    <property type="project" value="UniProtKB-SubCell"/>
</dbReference>
<feature type="transmembrane region" description="Helical" evidence="12">
    <location>
        <begin position="7"/>
        <end position="28"/>
    </location>
</feature>
<evidence type="ECO:0000256" key="10">
    <source>
        <dbReference type="ARBA" id="ARBA00023264"/>
    </source>
</evidence>
<name>A0A4Y1X3V8_9BACT</name>
<evidence type="ECO:0000313" key="14">
    <source>
        <dbReference type="Proteomes" id="UP000319374"/>
    </source>
</evidence>
<dbReference type="InterPro" id="IPR050324">
    <property type="entry name" value="CDP-alcohol_PTase-I"/>
</dbReference>
<keyword evidence="7" id="KW-0443">Lipid metabolism</keyword>
<dbReference type="InterPro" id="IPR000462">
    <property type="entry name" value="CDP-OH_P_trans"/>
</dbReference>
<feature type="transmembrane region" description="Helical" evidence="12">
    <location>
        <begin position="198"/>
        <end position="226"/>
    </location>
</feature>
<keyword evidence="6 12" id="KW-1133">Transmembrane helix</keyword>
<evidence type="ECO:0000256" key="8">
    <source>
        <dbReference type="ARBA" id="ARBA00023136"/>
    </source>
</evidence>
<comment type="subcellular location">
    <subcellularLocation>
        <location evidence="1">Membrane</location>
        <topology evidence="1">Multi-pass membrane protein</topology>
    </subcellularLocation>
</comment>
<evidence type="ECO:0000256" key="4">
    <source>
        <dbReference type="ARBA" id="ARBA00022679"/>
    </source>
</evidence>
<evidence type="ECO:0000256" key="9">
    <source>
        <dbReference type="ARBA" id="ARBA00023209"/>
    </source>
</evidence>
<dbReference type="InterPro" id="IPR043130">
    <property type="entry name" value="CDP-OH_PTrfase_TM_dom"/>
</dbReference>
<evidence type="ECO:0000313" key="13">
    <source>
        <dbReference type="EMBL" id="BBL07159.1"/>
    </source>
</evidence>
<dbReference type="RefSeq" id="WP_141429219.1">
    <property type="nucleotide sequence ID" value="NZ_AP019736.1"/>
</dbReference>
<organism evidence="13 14">
    <name type="scientific">Alistipes dispar</name>
    <dbReference type="NCBI Taxonomy" id="2585119"/>
    <lineage>
        <taxon>Bacteria</taxon>
        <taxon>Pseudomonadati</taxon>
        <taxon>Bacteroidota</taxon>
        <taxon>Bacteroidia</taxon>
        <taxon>Bacteroidales</taxon>
        <taxon>Rikenellaceae</taxon>
        <taxon>Alistipes</taxon>
    </lineage>
</organism>
<reference evidence="14" key="1">
    <citation type="submission" date="2019-06" db="EMBL/GenBank/DDBJ databases">
        <title>Alistipes onderdonkii subsp. vulgaris subsp. nov., Alistipes dispar sp. nov. and Alistipes communis sp. nov., isolated from human faeces, and creation of Alistipes onderdonkii subsp. onderdonkii subsp. nov.</title>
        <authorList>
            <person name="Sakamoto M."/>
            <person name="Ikeyama N."/>
            <person name="Ogata Y."/>
            <person name="Suda W."/>
            <person name="Iino T."/>
            <person name="Hattori M."/>
            <person name="Ohkuma M."/>
        </authorList>
    </citation>
    <scope>NUCLEOTIDE SEQUENCE [LARGE SCALE GENOMIC DNA]</scope>
    <source>
        <strain evidence="14">5CPEGH6</strain>
    </source>
</reference>
<evidence type="ECO:0000256" key="12">
    <source>
        <dbReference type="SAM" id="Phobius"/>
    </source>
</evidence>
<feature type="transmembrane region" description="Helical" evidence="12">
    <location>
        <begin position="34"/>
        <end position="58"/>
    </location>
</feature>
<dbReference type="GO" id="GO:0016780">
    <property type="term" value="F:phosphotransferase activity, for other substituted phosphate groups"/>
    <property type="evidence" value="ECO:0007669"/>
    <property type="project" value="InterPro"/>
</dbReference>
<evidence type="ECO:0000256" key="3">
    <source>
        <dbReference type="ARBA" id="ARBA00022516"/>
    </source>
</evidence>
<dbReference type="GeneID" id="98673783"/>
<dbReference type="Gene3D" id="1.20.120.1760">
    <property type="match status" value="1"/>
</dbReference>
<proteinExistence type="inferred from homology"/>
<dbReference type="PANTHER" id="PTHR14269">
    <property type="entry name" value="CDP-DIACYLGLYCEROL--GLYCEROL-3-PHOSPHATE 3-PHOSPHATIDYLTRANSFERASE-RELATED"/>
    <property type="match status" value="1"/>
</dbReference>
<keyword evidence="4 11" id="KW-0808">Transferase</keyword>
<feature type="transmembrane region" description="Helical" evidence="12">
    <location>
        <begin position="104"/>
        <end position="121"/>
    </location>
</feature>
<evidence type="ECO:0000256" key="7">
    <source>
        <dbReference type="ARBA" id="ARBA00023098"/>
    </source>
</evidence>
<evidence type="ECO:0000256" key="5">
    <source>
        <dbReference type="ARBA" id="ARBA00022692"/>
    </source>
</evidence>
<dbReference type="EMBL" id="AP019736">
    <property type="protein sequence ID" value="BBL07159.1"/>
    <property type="molecule type" value="Genomic_DNA"/>
</dbReference>
<dbReference type="Proteomes" id="UP000319374">
    <property type="component" value="Chromosome"/>
</dbReference>
<dbReference type="InterPro" id="IPR048254">
    <property type="entry name" value="CDP_ALCOHOL_P_TRANSF_CS"/>
</dbReference>
<keyword evidence="5 12" id="KW-0812">Transmembrane</keyword>